<proteinExistence type="predicted"/>
<dbReference type="OrthoDB" id="8727830at2"/>
<dbReference type="AlphaFoldDB" id="G5IH51"/>
<keyword evidence="1" id="KW-0378">Hydrolase</keyword>
<dbReference type="InterPro" id="IPR029018">
    <property type="entry name" value="Hex-like_dom2"/>
</dbReference>
<gene>
    <name evidence="2" type="ORF">HMPREF9473_02829</name>
</gene>
<evidence type="ECO:0000256" key="1">
    <source>
        <dbReference type="ARBA" id="ARBA00022801"/>
    </source>
</evidence>
<sequence length="684" mass="79698">MVSFILNLATVIINTDFPEEPVLRAVKRFRRDMEMALRPLGKMERGSYGMIRLSRRKLPDDDFRICISERDELVIEAGNNLGIIYGFCYLSRKYLGILPFWFWNDQVIEKKQAVCVTDSIYISEPFPVKYRGWFINDEVLLDHWNGGVDSEYPWEMAFETLLRCGGNLVIPGMDKNARKYEELASAMGLWISHHHSEPLGAEQFSRVYPDKTPSYKNHPLAFYKLWEEAVKRQADKQVIWNIGYRGQGDVPIWVEDPSFDTPEKRGKILGSIMKQQSNLVKQYVDSPVFSVSFDDETMELYRQGLLTLPENVVLIWADNGYGKMVSRRQGADNPRTPSLPDMTMDALGHGANYRVSYYDLQAANHITMLPSSTEFVGKELQEAYDNGIRDMWLIDSSNIKPHVFMLDFIASQWSGSRESMEEHLRRYLEEYFPACVTPNKDTTLRDKMEACFRGYHEAALVYGEFEDEHAGEQFYNYVTRELACCWVKDSKTPCGNLSWCTKEETLDGQIQWYRTFCEGGIPGYASLLEQCEELAAEAGQLWEDSLLLQVRIYYNCMKGAVEFCRAFEEYRKEEYYNCFYLLGQSADYYRAAVEAMDHCSHDKWKGFYENECLTDVKETVYLLRRVMSYIRILGDGPYFYLWQRQASYAPEDSHAILITNKENHMTDDELYEAMKTRREETEPQ</sequence>
<dbReference type="Gene3D" id="3.20.20.520">
    <property type="entry name" value="Glycosyl hydrolase family 115"/>
    <property type="match status" value="1"/>
</dbReference>
<dbReference type="InterPro" id="IPR042301">
    <property type="entry name" value="GH115_sf"/>
</dbReference>
<evidence type="ECO:0000313" key="2">
    <source>
        <dbReference type="EMBL" id="EHI59122.1"/>
    </source>
</evidence>
<name>G5IH51_9FIRM</name>
<dbReference type="Pfam" id="PF15979">
    <property type="entry name" value="Glyco_hydro_115"/>
    <property type="match status" value="1"/>
</dbReference>
<dbReference type="PATRIC" id="fig|742737.3.peg.2833"/>
<dbReference type="GO" id="GO:0005975">
    <property type="term" value="P:carbohydrate metabolic process"/>
    <property type="evidence" value="ECO:0007669"/>
    <property type="project" value="UniProtKB-ARBA"/>
</dbReference>
<dbReference type="EMBL" id="ADLN01000075">
    <property type="protein sequence ID" value="EHI59122.1"/>
    <property type="molecule type" value="Genomic_DNA"/>
</dbReference>
<organism evidence="2 3">
    <name type="scientific">Hungatella hathewayi WAL-18680</name>
    <dbReference type="NCBI Taxonomy" id="742737"/>
    <lineage>
        <taxon>Bacteria</taxon>
        <taxon>Bacillati</taxon>
        <taxon>Bacillota</taxon>
        <taxon>Clostridia</taxon>
        <taxon>Lachnospirales</taxon>
        <taxon>Lachnospiraceae</taxon>
        <taxon>Hungatella</taxon>
    </lineage>
</organism>
<comment type="caution">
    <text evidence="2">The sequence shown here is derived from an EMBL/GenBank/DDBJ whole genome shotgun (WGS) entry which is preliminary data.</text>
</comment>
<evidence type="ECO:0000313" key="3">
    <source>
        <dbReference type="Proteomes" id="UP000005384"/>
    </source>
</evidence>
<dbReference type="GO" id="GO:0016787">
    <property type="term" value="F:hydrolase activity"/>
    <property type="evidence" value="ECO:0007669"/>
    <property type="project" value="UniProtKB-KW"/>
</dbReference>
<dbReference type="PANTHER" id="PTHR37842:SF2">
    <property type="entry name" value="GYLCOSYL HYDROLASE 115 C-TERMINAL DOMAIN-CONTAINING PROTEIN"/>
    <property type="match status" value="1"/>
</dbReference>
<dbReference type="HOGENOM" id="CLU_401068_0_0_9"/>
<accession>G5IH51</accession>
<dbReference type="Proteomes" id="UP000005384">
    <property type="component" value="Unassembled WGS sequence"/>
</dbReference>
<reference evidence="2 3" key="1">
    <citation type="submission" date="2011-08" db="EMBL/GenBank/DDBJ databases">
        <title>The Genome Sequence of Clostridium hathewayi WAL-18680.</title>
        <authorList>
            <consortium name="The Broad Institute Genome Sequencing Platform"/>
            <person name="Earl A."/>
            <person name="Ward D."/>
            <person name="Feldgarden M."/>
            <person name="Gevers D."/>
            <person name="Finegold S.M."/>
            <person name="Summanen P.H."/>
            <person name="Molitoris D.R."/>
            <person name="Song M."/>
            <person name="Daigneault M."/>
            <person name="Allen-Vercoe E."/>
            <person name="Young S.K."/>
            <person name="Zeng Q."/>
            <person name="Gargeya S."/>
            <person name="Fitzgerald M."/>
            <person name="Haas B."/>
            <person name="Abouelleil A."/>
            <person name="Alvarado L."/>
            <person name="Arachchi H.M."/>
            <person name="Berlin A."/>
            <person name="Brown A."/>
            <person name="Chapman S.B."/>
            <person name="Chen Z."/>
            <person name="Dunbar C."/>
            <person name="Freedman E."/>
            <person name="Gearin G."/>
            <person name="Gellesch M."/>
            <person name="Goldberg J."/>
            <person name="Griggs A."/>
            <person name="Gujja S."/>
            <person name="Heiman D."/>
            <person name="Howarth C."/>
            <person name="Larson L."/>
            <person name="Lui A."/>
            <person name="MacDonald P.J.P."/>
            <person name="Montmayeur A."/>
            <person name="Murphy C."/>
            <person name="Neiman D."/>
            <person name="Pearson M."/>
            <person name="Priest M."/>
            <person name="Roberts A."/>
            <person name="Saif S."/>
            <person name="Shea T."/>
            <person name="Shenoy N."/>
            <person name="Sisk P."/>
            <person name="Stolte C."/>
            <person name="Sykes S."/>
            <person name="Wortman J."/>
            <person name="Nusbaum C."/>
            <person name="Birren B."/>
        </authorList>
    </citation>
    <scope>NUCLEOTIDE SEQUENCE [LARGE SCALE GENOMIC DNA]</scope>
    <source>
        <strain evidence="2 3">WAL-18680</strain>
    </source>
</reference>
<protein>
    <submittedName>
        <fullName evidence="2">Uncharacterized protein</fullName>
    </submittedName>
</protein>
<dbReference type="Gene3D" id="3.30.379.10">
    <property type="entry name" value="Chitobiase/beta-hexosaminidase domain 2-like"/>
    <property type="match status" value="1"/>
</dbReference>
<dbReference type="PANTHER" id="PTHR37842">
    <property type="match status" value="1"/>
</dbReference>
<dbReference type="RefSeq" id="WP_006780806.1">
    <property type="nucleotide sequence ID" value="NZ_CP040506.1"/>
</dbReference>
<keyword evidence="3" id="KW-1185">Reference proteome</keyword>
<dbReference type="InterPro" id="IPR031924">
    <property type="entry name" value="GH115"/>
</dbReference>